<sequence length="154" mass="16505">MVVLNKTALKVVDELVSRLDEVKVAELSVAGARVFDCGVNVEGSFEAGVYVSRICLAGLASISLSTIELSNIVLPQVNVYTDYPVESCMLSQYAGWKISVGDYTAMGSGPARALARKPKKLYEEVGFVEESDEAALALEAPKLPTEDAVKFLAQ</sequence>
<dbReference type="Proteomes" id="UP000278475">
    <property type="component" value="Unassembled WGS sequence"/>
</dbReference>
<proteinExistence type="inferred from homology"/>
<name>A0A497ESR0_9CREN</name>
<evidence type="ECO:0000256" key="5">
    <source>
        <dbReference type="ARBA" id="ARBA00022490"/>
    </source>
</evidence>
<dbReference type="GO" id="GO:0005737">
    <property type="term" value="C:cytoplasm"/>
    <property type="evidence" value="ECO:0007669"/>
    <property type="project" value="UniProtKB-SubCell"/>
</dbReference>
<keyword evidence="7 10" id="KW-0378">Hydrolase</keyword>
<evidence type="ECO:0000256" key="7">
    <source>
        <dbReference type="ARBA" id="ARBA00022801"/>
    </source>
</evidence>
<protein>
    <recommendedName>
        <fullName evidence="4">Methenyltetrahydromethanopterin cyclohydrolase</fullName>
        <ecNumber evidence="3">3.5.4.27</ecNumber>
    </recommendedName>
    <alternativeName>
        <fullName evidence="8">Methenyl-H4MPT cyclohydrolase</fullName>
    </alternativeName>
</protein>
<organism evidence="10 11">
    <name type="scientific">Thermoproteota archaeon</name>
    <dbReference type="NCBI Taxonomy" id="2056631"/>
    <lineage>
        <taxon>Archaea</taxon>
        <taxon>Thermoproteota</taxon>
    </lineage>
</organism>
<evidence type="ECO:0000313" key="11">
    <source>
        <dbReference type="Proteomes" id="UP000278475"/>
    </source>
</evidence>
<keyword evidence="5" id="KW-0963">Cytoplasm</keyword>
<dbReference type="Gene3D" id="3.10.340.11">
    <property type="entry name" value="Methenyltetrahydromethanopterin Cyclohydrolase, Chain A, domain 1"/>
    <property type="match status" value="2"/>
</dbReference>
<accession>A0A497ESR0</accession>
<evidence type="ECO:0000256" key="3">
    <source>
        <dbReference type="ARBA" id="ARBA00012765"/>
    </source>
</evidence>
<evidence type="ECO:0000256" key="9">
    <source>
        <dbReference type="ARBA" id="ARBA00048684"/>
    </source>
</evidence>
<dbReference type="Pfam" id="PF02289">
    <property type="entry name" value="MCH"/>
    <property type="match status" value="1"/>
</dbReference>
<comment type="subcellular location">
    <subcellularLocation>
        <location evidence="1">Cytoplasm</location>
    </subcellularLocation>
</comment>
<feature type="non-terminal residue" evidence="10">
    <location>
        <position position="154"/>
    </location>
</feature>
<evidence type="ECO:0000256" key="8">
    <source>
        <dbReference type="ARBA" id="ARBA00030468"/>
    </source>
</evidence>
<keyword evidence="6" id="KW-0554">One-carbon metabolism</keyword>
<evidence type="ECO:0000313" key="10">
    <source>
        <dbReference type="EMBL" id="RLE49770.1"/>
    </source>
</evidence>
<evidence type="ECO:0000256" key="4">
    <source>
        <dbReference type="ARBA" id="ARBA00020597"/>
    </source>
</evidence>
<evidence type="ECO:0000256" key="6">
    <source>
        <dbReference type="ARBA" id="ARBA00022563"/>
    </source>
</evidence>
<evidence type="ECO:0000256" key="2">
    <source>
        <dbReference type="ARBA" id="ARBA00006902"/>
    </source>
</evidence>
<evidence type="ECO:0000256" key="1">
    <source>
        <dbReference type="ARBA" id="ARBA00004496"/>
    </source>
</evidence>
<comment type="caution">
    <text evidence="10">The sequence shown here is derived from an EMBL/GenBank/DDBJ whole genome shotgun (WGS) entry which is preliminary data.</text>
</comment>
<dbReference type="AlphaFoldDB" id="A0A497ESR0"/>
<comment type="similarity">
    <text evidence="2">Belongs to the MCH family.</text>
</comment>
<dbReference type="InterPro" id="IPR003209">
    <property type="entry name" value="METHMP_CycHdrlase"/>
</dbReference>
<dbReference type="SUPFAM" id="SSF56199">
    <property type="entry name" value="Methenyltetrahydromethanopterin cyclohydrolase"/>
    <property type="match status" value="1"/>
</dbReference>
<dbReference type="GO" id="GO:0006730">
    <property type="term" value="P:one-carbon metabolic process"/>
    <property type="evidence" value="ECO:0007669"/>
    <property type="project" value="UniProtKB-KW"/>
</dbReference>
<comment type="catalytic activity">
    <reaction evidence="9">
        <text>5,10-methenyl-5,6,7,8-tetrahydromethanopterin + H2O = N(5)-formyl-5,6,7,8-tetrahydromethanopterin + H(+)</text>
        <dbReference type="Rhea" id="RHEA:19053"/>
        <dbReference type="ChEBI" id="CHEBI:15377"/>
        <dbReference type="ChEBI" id="CHEBI:15378"/>
        <dbReference type="ChEBI" id="CHEBI:58018"/>
        <dbReference type="ChEBI" id="CHEBI:58337"/>
        <dbReference type="EC" id="3.5.4.27"/>
    </reaction>
</comment>
<dbReference type="GO" id="GO:0018759">
    <property type="term" value="F:methenyltetrahydromethanopterin cyclohydrolase activity"/>
    <property type="evidence" value="ECO:0007669"/>
    <property type="project" value="UniProtKB-EC"/>
</dbReference>
<reference evidence="10 11" key="1">
    <citation type="submission" date="2018-06" db="EMBL/GenBank/DDBJ databases">
        <title>Extensive metabolic versatility and redundancy in microbially diverse, dynamic hydrothermal sediments.</title>
        <authorList>
            <person name="Dombrowski N."/>
            <person name="Teske A."/>
            <person name="Baker B.J."/>
        </authorList>
    </citation>
    <scope>NUCLEOTIDE SEQUENCE [LARGE SCALE GENOMIC DNA]</scope>
    <source>
        <strain evidence="10">B66_G16</strain>
    </source>
</reference>
<gene>
    <name evidence="10" type="ORF">DRJ31_03785</name>
</gene>
<dbReference type="EC" id="3.5.4.27" evidence="3"/>
<dbReference type="EMBL" id="QMQV01000023">
    <property type="protein sequence ID" value="RLE49770.1"/>
    <property type="molecule type" value="Genomic_DNA"/>
</dbReference>